<dbReference type="GO" id="GO:0051536">
    <property type="term" value="F:iron-sulfur cluster binding"/>
    <property type="evidence" value="ECO:0007669"/>
    <property type="project" value="UniProtKB-KW"/>
</dbReference>
<dbReference type="InterPro" id="IPR047964">
    <property type="entry name" value="EFR1-like"/>
</dbReference>
<proteinExistence type="predicted"/>
<reference evidence="5 6" key="1">
    <citation type="submission" date="2016-05" db="EMBL/GenBank/DDBJ databases">
        <title>Microbial solvent formation.</title>
        <authorList>
            <person name="Poehlein A."/>
            <person name="Montoya Solano J.D."/>
            <person name="Flitsch S."/>
            <person name="Krabben P."/>
            <person name="Duerre P."/>
            <person name="Daniel R."/>
        </authorList>
    </citation>
    <scope>NUCLEOTIDE SEQUENCE [LARGE SCALE GENOMIC DNA]</scope>
    <source>
        <strain evidence="5 6">DSM 2619</strain>
    </source>
</reference>
<comment type="caution">
    <text evidence="5">The sequence shown here is derived from an EMBL/GenBank/DDBJ whole genome shotgun (WGS) entry which is preliminary data.</text>
</comment>
<protein>
    <recommendedName>
        <fullName evidence="4">4Fe-4S ferredoxin-type domain-containing protein</fullName>
    </recommendedName>
</protein>
<name>A0A1S8TDK8_9CLOT</name>
<evidence type="ECO:0000313" key="5">
    <source>
        <dbReference type="EMBL" id="OOM75907.1"/>
    </source>
</evidence>
<keyword evidence="6" id="KW-1185">Reference proteome</keyword>
<dbReference type="PROSITE" id="PS51379">
    <property type="entry name" value="4FE4S_FER_2"/>
    <property type="match status" value="2"/>
</dbReference>
<evidence type="ECO:0000256" key="1">
    <source>
        <dbReference type="ARBA" id="ARBA00022723"/>
    </source>
</evidence>
<evidence type="ECO:0000256" key="3">
    <source>
        <dbReference type="ARBA" id="ARBA00023014"/>
    </source>
</evidence>
<dbReference type="InterPro" id="IPR017900">
    <property type="entry name" value="4Fe4S_Fe_S_CS"/>
</dbReference>
<dbReference type="SUPFAM" id="SSF54862">
    <property type="entry name" value="4Fe-4S ferredoxins"/>
    <property type="match status" value="1"/>
</dbReference>
<dbReference type="EMBL" id="LZZM01000179">
    <property type="protein sequence ID" value="OOM75907.1"/>
    <property type="molecule type" value="Genomic_DNA"/>
</dbReference>
<dbReference type="SUPFAM" id="SSF52218">
    <property type="entry name" value="Flavoproteins"/>
    <property type="match status" value="1"/>
</dbReference>
<evidence type="ECO:0000313" key="6">
    <source>
        <dbReference type="Proteomes" id="UP000190890"/>
    </source>
</evidence>
<keyword evidence="1" id="KW-0479">Metal-binding</keyword>
<dbReference type="Gene3D" id="3.30.70.20">
    <property type="match status" value="1"/>
</dbReference>
<dbReference type="STRING" id="29367.CLPUN_29440"/>
<dbReference type="RefSeq" id="WP_077848023.1">
    <property type="nucleotide sequence ID" value="NZ_LZZM01000179.1"/>
</dbReference>
<dbReference type="Proteomes" id="UP000190890">
    <property type="component" value="Unassembled WGS sequence"/>
</dbReference>
<evidence type="ECO:0000259" key="4">
    <source>
        <dbReference type="PROSITE" id="PS51379"/>
    </source>
</evidence>
<gene>
    <name evidence="5" type="ORF">CLPUN_29440</name>
</gene>
<sequence>MIKTQIFYFSGTGNSLYVAKELQKRLPQSTLISINTILDLHEIKSEGDFVGFVFPIHAFTLPIPVKKFLEALNLESASYVFAVATRGGSPCNVFLDINKILKGKGKALNSSFFVDMPNNFTHIVETPNKVSIDNLNTKAIEKLEMIKDIIVNNKKYEENDTNKAWLRRNIIFPLLSTIISKTSYFNTEKKFYVDSNCSECGICSKICLSNKISIRNNKPYWRDDISCIYCFACINYCPCRSIQIRRTKSHIKGRYHHPEININDIEVQKNNCE</sequence>
<organism evidence="5 6">
    <name type="scientific">Clostridium puniceum</name>
    <dbReference type="NCBI Taxonomy" id="29367"/>
    <lineage>
        <taxon>Bacteria</taxon>
        <taxon>Bacillati</taxon>
        <taxon>Bacillota</taxon>
        <taxon>Clostridia</taxon>
        <taxon>Eubacteriales</taxon>
        <taxon>Clostridiaceae</taxon>
        <taxon>Clostridium</taxon>
    </lineage>
</organism>
<dbReference type="GO" id="GO:0046872">
    <property type="term" value="F:metal ion binding"/>
    <property type="evidence" value="ECO:0007669"/>
    <property type="project" value="UniProtKB-KW"/>
</dbReference>
<accession>A0A1S8TDK8</accession>
<dbReference type="Gene3D" id="3.40.50.360">
    <property type="match status" value="1"/>
</dbReference>
<feature type="domain" description="4Fe-4S ferredoxin-type" evidence="4">
    <location>
        <begin position="189"/>
        <end position="217"/>
    </location>
</feature>
<dbReference type="InterPro" id="IPR017896">
    <property type="entry name" value="4Fe4S_Fe-S-bd"/>
</dbReference>
<dbReference type="AlphaFoldDB" id="A0A1S8TDK8"/>
<evidence type="ECO:0000256" key="2">
    <source>
        <dbReference type="ARBA" id="ARBA00023004"/>
    </source>
</evidence>
<dbReference type="InterPro" id="IPR029039">
    <property type="entry name" value="Flavoprotein-like_sf"/>
</dbReference>
<dbReference type="NCBIfam" id="NF038196">
    <property type="entry name" value="ferrodoxin_EFR1"/>
    <property type="match status" value="1"/>
</dbReference>
<feature type="domain" description="4Fe-4S ferredoxin-type" evidence="4">
    <location>
        <begin position="218"/>
        <end position="247"/>
    </location>
</feature>
<dbReference type="PROSITE" id="PS00198">
    <property type="entry name" value="4FE4S_FER_1"/>
    <property type="match status" value="1"/>
</dbReference>
<dbReference type="OrthoDB" id="9813995at2"/>
<keyword evidence="3" id="KW-0411">Iron-sulfur</keyword>
<keyword evidence="2" id="KW-0408">Iron</keyword>